<dbReference type="Gene3D" id="1.20.5.190">
    <property type="match status" value="1"/>
</dbReference>
<organism evidence="15 16">
    <name type="scientific">Heracleum sosnowskyi</name>
    <dbReference type="NCBI Taxonomy" id="360622"/>
    <lineage>
        <taxon>Eukaryota</taxon>
        <taxon>Viridiplantae</taxon>
        <taxon>Streptophyta</taxon>
        <taxon>Embryophyta</taxon>
        <taxon>Tracheophyta</taxon>
        <taxon>Spermatophyta</taxon>
        <taxon>Magnoliopsida</taxon>
        <taxon>eudicotyledons</taxon>
        <taxon>Gunneridae</taxon>
        <taxon>Pentapetalae</taxon>
        <taxon>asterids</taxon>
        <taxon>campanulids</taxon>
        <taxon>Apiales</taxon>
        <taxon>Apiaceae</taxon>
        <taxon>Apioideae</taxon>
        <taxon>apioid superclade</taxon>
        <taxon>Tordylieae</taxon>
        <taxon>Tordyliinae</taxon>
        <taxon>Heracleum</taxon>
    </lineage>
</organism>
<dbReference type="Pfam" id="PF01833">
    <property type="entry name" value="TIG"/>
    <property type="match status" value="1"/>
</dbReference>
<evidence type="ECO:0000256" key="7">
    <source>
        <dbReference type="ARBA" id="ARBA00023016"/>
    </source>
</evidence>
<evidence type="ECO:0000256" key="13">
    <source>
        <dbReference type="PROSITE-ProRule" id="PRU00023"/>
    </source>
</evidence>
<dbReference type="PROSITE" id="PS50096">
    <property type="entry name" value="IQ"/>
    <property type="match status" value="3"/>
</dbReference>
<dbReference type="PROSITE" id="PS51437">
    <property type="entry name" value="CG_1"/>
    <property type="match status" value="1"/>
</dbReference>
<evidence type="ECO:0000313" key="16">
    <source>
        <dbReference type="Proteomes" id="UP001237642"/>
    </source>
</evidence>
<dbReference type="Gene3D" id="1.25.40.20">
    <property type="entry name" value="Ankyrin repeat-containing domain"/>
    <property type="match status" value="1"/>
</dbReference>
<dbReference type="SUPFAM" id="SSF48403">
    <property type="entry name" value="Ankyrin repeat"/>
    <property type="match status" value="1"/>
</dbReference>
<dbReference type="Pfam" id="PF03859">
    <property type="entry name" value="CG-1"/>
    <property type="match status" value="1"/>
</dbReference>
<dbReference type="GO" id="GO:0005634">
    <property type="term" value="C:nucleus"/>
    <property type="evidence" value="ECO:0007669"/>
    <property type="project" value="UniProtKB-SubCell"/>
</dbReference>
<dbReference type="GO" id="GO:0005516">
    <property type="term" value="F:calmodulin binding"/>
    <property type="evidence" value="ECO:0007669"/>
    <property type="project" value="UniProtKB-KW"/>
</dbReference>
<dbReference type="CDD" id="cd00102">
    <property type="entry name" value="IPT"/>
    <property type="match status" value="1"/>
</dbReference>
<dbReference type="PANTHER" id="PTHR23335">
    <property type="entry name" value="CALMODULIN-BINDING TRANSCRIPTION ACTIVATOR CAMTA"/>
    <property type="match status" value="1"/>
</dbReference>
<dbReference type="PANTHER" id="PTHR23335:SF1">
    <property type="entry name" value="CALMODULIN-BINDING TRANSCRIPTION ACTIVATOR, ISOFORM F"/>
    <property type="match status" value="1"/>
</dbReference>
<dbReference type="SMART" id="SM00015">
    <property type="entry name" value="IQ"/>
    <property type="match status" value="3"/>
</dbReference>
<accession>A0AAD8HZD2</accession>
<proteinExistence type="inferred from homology"/>
<dbReference type="InterPro" id="IPR002909">
    <property type="entry name" value="IPT_dom"/>
</dbReference>
<keyword evidence="10" id="KW-0010">Activator</keyword>
<keyword evidence="8 13" id="KW-0040">ANK repeat</keyword>
<evidence type="ECO:0000256" key="1">
    <source>
        <dbReference type="ARBA" id="ARBA00004123"/>
    </source>
</evidence>
<evidence type="ECO:0000256" key="2">
    <source>
        <dbReference type="ARBA" id="ARBA00008267"/>
    </source>
</evidence>
<evidence type="ECO:0000256" key="4">
    <source>
        <dbReference type="ARBA" id="ARBA00022837"/>
    </source>
</evidence>
<dbReference type="AlphaFoldDB" id="A0AAD8HZD2"/>
<evidence type="ECO:0000256" key="10">
    <source>
        <dbReference type="ARBA" id="ARBA00023159"/>
    </source>
</evidence>
<keyword evidence="11" id="KW-0804">Transcription</keyword>
<dbReference type="SUPFAM" id="SSF52540">
    <property type="entry name" value="P-loop containing nucleoside triphosphate hydrolases"/>
    <property type="match status" value="1"/>
</dbReference>
<keyword evidence="9" id="KW-0238">DNA-binding</keyword>
<dbReference type="Pfam" id="PF12796">
    <property type="entry name" value="Ank_2"/>
    <property type="match status" value="1"/>
</dbReference>
<dbReference type="SUPFAM" id="SSF81296">
    <property type="entry name" value="E set domains"/>
    <property type="match status" value="1"/>
</dbReference>
<dbReference type="InterPro" id="IPR014756">
    <property type="entry name" value="Ig_E-set"/>
</dbReference>
<keyword evidence="4" id="KW-0106">Calcium</keyword>
<dbReference type="GO" id="GO:0003690">
    <property type="term" value="F:double-stranded DNA binding"/>
    <property type="evidence" value="ECO:0007669"/>
    <property type="project" value="TreeGrafter"/>
</dbReference>
<dbReference type="PROSITE" id="PS50088">
    <property type="entry name" value="ANK_REPEAT"/>
    <property type="match status" value="1"/>
</dbReference>
<dbReference type="SMART" id="SM01076">
    <property type="entry name" value="CG-1"/>
    <property type="match status" value="1"/>
</dbReference>
<evidence type="ECO:0000256" key="5">
    <source>
        <dbReference type="ARBA" id="ARBA00022860"/>
    </source>
</evidence>
<keyword evidence="7" id="KW-0346">Stress response</keyword>
<dbReference type="FunFam" id="1.20.5.190:FF:000003">
    <property type="entry name" value="Calmodulin-binding transcription activator 2"/>
    <property type="match status" value="1"/>
</dbReference>
<name>A0AAD8HZD2_9APIA</name>
<evidence type="ECO:0000256" key="6">
    <source>
        <dbReference type="ARBA" id="ARBA00023015"/>
    </source>
</evidence>
<dbReference type="InterPro" id="IPR002110">
    <property type="entry name" value="Ankyrin_rpt"/>
</dbReference>
<comment type="caution">
    <text evidence="15">The sequence shown here is derived from an EMBL/GenBank/DDBJ whole genome shotgun (WGS) entry which is preliminary data.</text>
</comment>
<dbReference type="InterPro" id="IPR027417">
    <property type="entry name" value="P-loop_NTPase"/>
</dbReference>
<dbReference type="GO" id="GO:0003712">
    <property type="term" value="F:transcription coregulator activity"/>
    <property type="evidence" value="ECO:0007669"/>
    <property type="project" value="TreeGrafter"/>
</dbReference>
<comment type="subcellular location">
    <subcellularLocation>
        <location evidence="1">Nucleus</location>
    </subcellularLocation>
</comment>
<protein>
    <submittedName>
        <fullName evidence="15">Calmodulin-binding transcription activator 4</fullName>
    </submittedName>
</protein>
<keyword evidence="12" id="KW-0539">Nucleus</keyword>
<dbReference type="Proteomes" id="UP001237642">
    <property type="component" value="Unassembled WGS sequence"/>
</dbReference>
<evidence type="ECO:0000313" key="15">
    <source>
        <dbReference type="EMBL" id="KAK1376116.1"/>
    </source>
</evidence>
<keyword evidence="16" id="KW-1185">Reference proteome</keyword>
<reference evidence="15" key="2">
    <citation type="submission" date="2023-05" db="EMBL/GenBank/DDBJ databases">
        <authorList>
            <person name="Schelkunov M.I."/>
        </authorList>
    </citation>
    <scope>NUCLEOTIDE SEQUENCE</scope>
    <source>
        <strain evidence="15">Hsosn_3</strain>
        <tissue evidence="15">Leaf</tissue>
    </source>
</reference>
<feature type="domain" description="CG-1" evidence="14">
    <location>
        <begin position="7"/>
        <end position="133"/>
    </location>
</feature>
<feature type="repeat" description="ANK" evidence="13">
    <location>
        <begin position="649"/>
        <end position="681"/>
    </location>
</feature>
<dbReference type="Gene3D" id="2.60.40.10">
    <property type="entry name" value="Immunoglobulins"/>
    <property type="match status" value="1"/>
</dbReference>
<evidence type="ECO:0000256" key="3">
    <source>
        <dbReference type="ARBA" id="ARBA00022737"/>
    </source>
</evidence>
<keyword evidence="5" id="KW-0112">Calmodulin-binding</keyword>
<reference evidence="15" key="1">
    <citation type="submission" date="2023-02" db="EMBL/GenBank/DDBJ databases">
        <title>Genome of toxic invasive species Heracleum sosnowskyi carries increased number of genes despite the absence of recent whole-genome duplications.</title>
        <authorList>
            <person name="Schelkunov M."/>
            <person name="Shtratnikova V."/>
            <person name="Makarenko M."/>
            <person name="Klepikova A."/>
            <person name="Omelchenko D."/>
            <person name="Novikova G."/>
            <person name="Obukhova E."/>
            <person name="Bogdanov V."/>
            <person name="Penin A."/>
            <person name="Logacheva M."/>
        </authorList>
    </citation>
    <scope>NUCLEOTIDE SEQUENCE</scope>
    <source>
        <strain evidence="15">Hsosn_3</strain>
        <tissue evidence="15">Leaf</tissue>
    </source>
</reference>
<gene>
    <name evidence="15" type="ORF">POM88_032309</name>
</gene>
<sequence>MQSGYDLRTLIQEAQTRWLKPPEVLFILQNHKDHQLTDKSPQRPSSGSLFLFNKRVLRFFRKDGHSWRRKRDGRTISEAHERLKVGNAEALNCYYAHGDVNPNFQRRSFWMLDPGFEHIVLVHYRDISEFQGRHNGESSLQLSPESYSTLSHIPSSYTTQFTGSPNVVNDHDPYHSVSSPGSTEVSSSAVIKNDTMNYFDMKKSTQELNTSPGLEINIALRRLEEQLSLNDDSIEQMGLIYSGHEDSNDTGHTVHNQYLPQSAVVQDDFSNLMVQQCSGEKDKEHYYQQFGDGFSINKEAAAWNGMLDCFSDSAGVVPGQNHFEISNKNAMVLPSSVKELVEEQDISEWINFDAETPEKSPSLLPQEDEEFKFYAQPHAMNFYEAKPYNFTEMLQQDQIGVPLQTAPSSTISQKHKFTLCEISPDWGYANETTKVIIIGSFLCDPSDLAFTCMFGNIEVPMEIIQEGVIRCHAPPNLPGKVALCITSGNHESCSEVREFEYRANPSNWSQSNVPKTEESKNLDELLLLVRLVQMLLSDLPVQKKKISTSEISLLDKVKAGEESWTQVIEALLVGTWTSSITKDWLLEELLKEKMRHWLSSRLLDESGQAQCSLSKKEQGIIHMVSGLGFEWALNAILDAGVCADFRDINGWTALHWAARFGREKMVAELIAAGASAGAVTDPYSQDPTGKTPASIAASCGHKGLAGYLSEVSLTSHLSSLTMAESELSINSAEVEVERSLDSISNTNLTTVDHQLPLKQTLAAVRNASQAAARIQSAFRAHSFRRRQTASTSATDSGDAYSFLSHDVYGLGAASKLAFRNTRNNNAAALSIQKKYRGWKGRKDFLAYRKKVVKIQAHVRGHQVRKNYKVICWAVGVLEKVVLRWRRRGSGLRGFRPEAGSIDEVEDEDIVRVFRKEKVDVAIDEALSRVLSMVDSVEAREQYHRMLEKYGQAKAKLEGSASEASTSSEI</sequence>
<evidence type="ECO:0000256" key="9">
    <source>
        <dbReference type="ARBA" id="ARBA00023125"/>
    </source>
</evidence>
<evidence type="ECO:0000256" key="8">
    <source>
        <dbReference type="ARBA" id="ARBA00023043"/>
    </source>
</evidence>
<dbReference type="EMBL" id="JAUIZM010000007">
    <property type="protein sequence ID" value="KAK1376116.1"/>
    <property type="molecule type" value="Genomic_DNA"/>
</dbReference>
<dbReference type="PROSITE" id="PS50297">
    <property type="entry name" value="ANK_REP_REGION"/>
    <property type="match status" value="1"/>
</dbReference>
<dbReference type="InterPro" id="IPR000048">
    <property type="entry name" value="IQ_motif_EF-hand-BS"/>
</dbReference>
<dbReference type="InterPro" id="IPR036770">
    <property type="entry name" value="Ankyrin_rpt-contain_sf"/>
</dbReference>
<evidence type="ECO:0000256" key="11">
    <source>
        <dbReference type="ARBA" id="ARBA00023163"/>
    </source>
</evidence>
<dbReference type="SMART" id="SM00248">
    <property type="entry name" value="ANK"/>
    <property type="match status" value="2"/>
</dbReference>
<keyword evidence="6" id="KW-0805">Transcription regulation</keyword>
<dbReference type="CDD" id="cd23767">
    <property type="entry name" value="IQCD"/>
    <property type="match status" value="1"/>
</dbReference>
<keyword evidence="3" id="KW-0677">Repeat</keyword>
<evidence type="ECO:0000256" key="12">
    <source>
        <dbReference type="ARBA" id="ARBA00023242"/>
    </source>
</evidence>
<dbReference type="GO" id="GO:0006357">
    <property type="term" value="P:regulation of transcription by RNA polymerase II"/>
    <property type="evidence" value="ECO:0007669"/>
    <property type="project" value="TreeGrafter"/>
</dbReference>
<dbReference type="Pfam" id="PF00612">
    <property type="entry name" value="IQ"/>
    <property type="match status" value="2"/>
</dbReference>
<comment type="similarity">
    <text evidence="2">Belongs to the CAMTA family.</text>
</comment>
<dbReference type="InterPro" id="IPR013783">
    <property type="entry name" value="Ig-like_fold"/>
</dbReference>
<evidence type="ECO:0000259" key="14">
    <source>
        <dbReference type="PROSITE" id="PS51437"/>
    </source>
</evidence>
<dbReference type="InterPro" id="IPR005559">
    <property type="entry name" value="CG-1_dom"/>
</dbReference>